<evidence type="ECO:0000256" key="2">
    <source>
        <dbReference type="ARBA" id="ARBA00023315"/>
    </source>
</evidence>
<accession>A0A9P8KS09</accession>
<dbReference type="SUPFAM" id="SSF55729">
    <property type="entry name" value="Acyl-CoA N-acyltransferases (Nat)"/>
    <property type="match status" value="1"/>
</dbReference>
<proteinExistence type="predicted"/>
<dbReference type="EMBL" id="JAIMJC010000001">
    <property type="protein sequence ID" value="KAH0531847.1"/>
    <property type="molecule type" value="Genomic_DNA"/>
</dbReference>
<comment type="caution">
    <text evidence="4">The sequence shown here is derived from an EMBL/GenBank/DDBJ whole genome shotgun (WGS) entry which is preliminary data.</text>
</comment>
<name>A0A9P8KS09_9HYPO</name>
<keyword evidence="1" id="KW-0808">Transferase</keyword>
<gene>
    <name evidence="4" type="ORF">TsFJ059_000627</name>
</gene>
<dbReference type="GO" id="GO:0004059">
    <property type="term" value="F:aralkylamine N-acetyltransferase activity"/>
    <property type="evidence" value="ECO:0007669"/>
    <property type="project" value="TreeGrafter"/>
</dbReference>
<evidence type="ECO:0000259" key="3">
    <source>
        <dbReference type="PROSITE" id="PS51186"/>
    </source>
</evidence>
<keyword evidence="5" id="KW-1185">Reference proteome</keyword>
<dbReference type="Gene3D" id="3.40.630.30">
    <property type="match status" value="1"/>
</dbReference>
<dbReference type="InterPro" id="IPR000182">
    <property type="entry name" value="GNAT_dom"/>
</dbReference>
<dbReference type="Pfam" id="PF00583">
    <property type="entry name" value="Acetyltransf_1"/>
    <property type="match status" value="1"/>
</dbReference>
<feature type="domain" description="N-acetyltransferase" evidence="3">
    <location>
        <begin position="152"/>
        <end position="296"/>
    </location>
</feature>
<dbReference type="PANTHER" id="PTHR10908">
    <property type="entry name" value="SEROTONIN N-ACETYLTRANSFERASE"/>
    <property type="match status" value="1"/>
</dbReference>
<evidence type="ECO:0000256" key="1">
    <source>
        <dbReference type="ARBA" id="ARBA00022679"/>
    </source>
</evidence>
<dbReference type="AlphaFoldDB" id="A0A9P8KS09"/>
<dbReference type="Proteomes" id="UP000826573">
    <property type="component" value="Unassembled WGS sequence"/>
</dbReference>
<protein>
    <recommendedName>
        <fullName evidence="3">N-acetyltransferase domain-containing protein</fullName>
    </recommendedName>
</protein>
<organism evidence="4 5">
    <name type="scientific">Trichoderma semiorbis</name>
    <dbReference type="NCBI Taxonomy" id="1491008"/>
    <lineage>
        <taxon>Eukaryota</taxon>
        <taxon>Fungi</taxon>
        <taxon>Dikarya</taxon>
        <taxon>Ascomycota</taxon>
        <taxon>Pezizomycotina</taxon>
        <taxon>Sordariomycetes</taxon>
        <taxon>Hypocreomycetidae</taxon>
        <taxon>Hypocreales</taxon>
        <taxon>Hypocreaceae</taxon>
        <taxon>Trichoderma</taxon>
    </lineage>
</organism>
<sequence>MWQWIGPRTPTAPYNIAADDLINSGVISVLVKFKGKFCTMASVDEAVPSTYNASPAGCLIPIPFLPIIANDTVDIDDEEMEVDTIGFDRIAQFYFYGHVVTAIELEQVAFQHSVRGFCSPLVEYRVRFSYNLSFGLFNICDMTERKDWWRVTKVRGWNIDGCPEDVRRLMFVHIIATLGCSPVVTDEDMDYPKNWLKMLHGDENSPSELVGHRPDGRTVCIHSIAVCPRLQGLGLGTATLKSYVQRLNSLGLADRVALICRKSETRFFQKCGFRNIGRSDTKTLPGEFYNMVFDLPGRRDFIDWNQIEKDAQQCAVKRIDDRTFEE</sequence>
<evidence type="ECO:0000313" key="4">
    <source>
        <dbReference type="EMBL" id="KAH0531847.1"/>
    </source>
</evidence>
<keyword evidence="2" id="KW-0012">Acyltransferase</keyword>
<dbReference type="PROSITE" id="PS51186">
    <property type="entry name" value="GNAT"/>
    <property type="match status" value="1"/>
</dbReference>
<dbReference type="GO" id="GO:0005737">
    <property type="term" value="C:cytoplasm"/>
    <property type="evidence" value="ECO:0007669"/>
    <property type="project" value="TreeGrafter"/>
</dbReference>
<dbReference type="InterPro" id="IPR051635">
    <property type="entry name" value="SNAT-like"/>
</dbReference>
<dbReference type="PANTHER" id="PTHR10908:SF0">
    <property type="entry name" value="SEROTONIN N-ACETYLTRANSFERASE"/>
    <property type="match status" value="1"/>
</dbReference>
<evidence type="ECO:0000313" key="5">
    <source>
        <dbReference type="Proteomes" id="UP000826573"/>
    </source>
</evidence>
<dbReference type="InterPro" id="IPR016181">
    <property type="entry name" value="Acyl_CoA_acyltransferase"/>
</dbReference>
<reference evidence="4 5" key="1">
    <citation type="submission" date="2021-08" db="EMBL/GenBank/DDBJ databases">
        <title>The highly contiguous genome resource for Trichoderma semiorbis FJ059, a fungal antagonistic to plant pathogens.</title>
        <authorList>
            <person name="Liu T."/>
        </authorList>
    </citation>
    <scope>NUCLEOTIDE SEQUENCE [LARGE SCALE GENOMIC DNA]</scope>
    <source>
        <strain evidence="4 5">FJ059</strain>
    </source>
</reference>